<proteinExistence type="predicted"/>
<evidence type="ECO:0000313" key="2">
    <source>
        <dbReference type="Proteomes" id="UP000009183"/>
    </source>
</evidence>
<reference evidence="2" key="1">
    <citation type="journal article" date="2007" name="Nature">
        <title>The grapevine genome sequence suggests ancestral hexaploidization in major angiosperm phyla.</title>
        <authorList>
            <consortium name="The French-Italian Public Consortium for Grapevine Genome Characterization."/>
            <person name="Jaillon O."/>
            <person name="Aury J.-M."/>
            <person name="Noel B."/>
            <person name="Policriti A."/>
            <person name="Clepet C."/>
            <person name="Casagrande A."/>
            <person name="Choisne N."/>
            <person name="Aubourg S."/>
            <person name="Vitulo N."/>
            <person name="Jubin C."/>
            <person name="Vezzi A."/>
            <person name="Legeai F."/>
            <person name="Hugueney P."/>
            <person name="Dasilva C."/>
            <person name="Horner D."/>
            <person name="Mica E."/>
            <person name="Jublot D."/>
            <person name="Poulain J."/>
            <person name="Bruyere C."/>
            <person name="Billault A."/>
            <person name="Segurens B."/>
            <person name="Gouyvenoux M."/>
            <person name="Ugarte E."/>
            <person name="Cattonaro F."/>
            <person name="Anthouard V."/>
            <person name="Vico V."/>
            <person name="Del Fabbro C."/>
            <person name="Alaux M."/>
            <person name="Di Gaspero G."/>
            <person name="Dumas V."/>
            <person name="Felice N."/>
            <person name="Paillard S."/>
            <person name="Juman I."/>
            <person name="Moroldo M."/>
            <person name="Scalabrin S."/>
            <person name="Canaguier A."/>
            <person name="Le Clainche I."/>
            <person name="Malacrida G."/>
            <person name="Durand E."/>
            <person name="Pesole G."/>
            <person name="Laucou V."/>
            <person name="Chatelet P."/>
            <person name="Merdinoglu D."/>
            <person name="Delledonne M."/>
            <person name="Pezzotti M."/>
            <person name="Lecharny A."/>
            <person name="Scarpelli C."/>
            <person name="Artiguenave F."/>
            <person name="Pe M.E."/>
            <person name="Valle G."/>
            <person name="Morgante M."/>
            <person name="Caboche M."/>
            <person name="Adam-Blondon A.-F."/>
            <person name="Weissenbach J."/>
            <person name="Quetier F."/>
            <person name="Wincker P."/>
        </authorList>
    </citation>
    <scope>NUCLEOTIDE SEQUENCE [LARGE SCALE GENOMIC DNA]</scope>
    <source>
        <strain evidence="2">cv. Pinot noir / PN40024</strain>
    </source>
</reference>
<keyword evidence="2" id="KW-1185">Reference proteome</keyword>
<evidence type="ECO:0000313" key="1">
    <source>
        <dbReference type="EMBL" id="CBI19712.3"/>
    </source>
</evidence>
<gene>
    <name evidence="1" type="ordered locus">VIT_18s0001g12650</name>
</gene>
<dbReference type="HOGENOM" id="CLU_2908674_0_0_1"/>
<dbReference type="InParanoid" id="E0CQE3"/>
<dbReference type="EMBL" id="FN595227">
    <property type="protein sequence ID" value="CBI19712.3"/>
    <property type="molecule type" value="Genomic_DNA"/>
</dbReference>
<dbReference type="PaxDb" id="29760-VIT_18s0001g12650.t01"/>
<organism evidence="1 2">
    <name type="scientific">Vitis vinifera</name>
    <name type="common">Grape</name>
    <dbReference type="NCBI Taxonomy" id="29760"/>
    <lineage>
        <taxon>Eukaryota</taxon>
        <taxon>Viridiplantae</taxon>
        <taxon>Streptophyta</taxon>
        <taxon>Embryophyta</taxon>
        <taxon>Tracheophyta</taxon>
        <taxon>Spermatophyta</taxon>
        <taxon>Magnoliopsida</taxon>
        <taxon>eudicotyledons</taxon>
        <taxon>Gunneridae</taxon>
        <taxon>Pentapetalae</taxon>
        <taxon>rosids</taxon>
        <taxon>Vitales</taxon>
        <taxon>Vitaceae</taxon>
        <taxon>Viteae</taxon>
        <taxon>Vitis</taxon>
    </lineage>
</organism>
<accession>E0CQE3</accession>
<name>E0CQE3_VITVI</name>
<protein>
    <submittedName>
        <fullName evidence="1">Uncharacterized protein</fullName>
    </submittedName>
</protein>
<dbReference type="AlphaFoldDB" id="E0CQE3"/>
<sequence length="62" mass="7045">MLGPHPHSPLLHLGQLLGCHQQVKLYPSLHLRQGDYNPAFKRAPRLLPLTGDPKHWPPGQKR</sequence>
<dbReference type="Proteomes" id="UP000009183">
    <property type="component" value="Chromosome 18"/>
</dbReference>